<keyword evidence="2" id="KW-1185">Reference proteome</keyword>
<gene>
    <name evidence="1" type="ORF">T4D_4622</name>
</gene>
<sequence>MNQQSVGNSNNFEQLINLNLINFWDLFYKHKKAKNGIEEIFELQNCYDFGMTSACKVQFKPRCCYLHI</sequence>
<evidence type="ECO:0000313" key="2">
    <source>
        <dbReference type="Proteomes" id="UP000054995"/>
    </source>
</evidence>
<protein>
    <submittedName>
        <fullName evidence="1">Uncharacterized protein</fullName>
    </submittedName>
</protein>
<comment type="caution">
    <text evidence="1">The sequence shown here is derived from an EMBL/GenBank/DDBJ whole genome shotgun (WGS) entry which is preliminary data.</text>
</comment>
<proteinExistence type="predicted"/>
<dbReference type="Proteomes" id="UP000054995">
    <property type="component" value="Unassembled WGS sequence"/>
</dbReference>
<evidence type="ECO:0000313" key="1">
    <source>
        <dbReference type="EMBL" id="KRY80997.1"/>
    </source>
</evidence>
<organism evidence="1 2">
    <name type="scientific">Trichinella pseudospiralis</name>
    <name type="common">Parasitic roundworm</name>
    <dbReference type="NCBI Taxonomy" id="6337"/>
    <lineage>
        <taxon>Eukaryota</taxon>
        <taxon>Metazoa</taxon>
        <taxon>Ecdysozoa</taxon>
        <taxon>Nematoda</taxon>
        <taxon>Enoplea</taxon>
        <taxon>Dorylaimia</taxon>
        <taxon>Trichinellida</taxon>
        <taxon>Trichinellidae</taxon>
        <taxon>Trichinella</taxon>
    </lineage>
</organism>
<accession>A0A0V1F5H2</accession>
<name>A0A0V1F5H2_TRIPS</name>
<dbReference type="AlphaFoldDB" id="A0A0V1F5H2"/>
<dbReference type="EMBL" id="JYDT01000278">
    <property type="protein sequence ID" value="KRY80997.1"/>
    <property type="molecule type" value="Genomic_DNA"/>
</dbReference>
<reference evidence="1 2" key="1">
    <citation type="submission" date="2015-01" db="EMBL/GenBank/DDBJ databases">
        <title>Evolution of Trichinella species and genotypes.</title>
        <authorList>
            <person name="Korhonen P.K."/>
            <person name="Edoardo P."/>
            <person name="Giuseppe L.R."/>
            <person name="Gasser R.B."/>
        </authorList>
    </citation>
    <scope>NUCLEOTIDE SEQUENCE [LARGE SCALE GENOMIC DNA]</scope>
    <source>
        <strain evidence="1">ISS470</strain>
    </source>
</reference>